<dbReference type="GO" id="GO:0005198">
    <property type="term" value="F:structural molecule activity"/>
    <property type="evidence" value="ECO:0007669"/>
    <property type="project" value="InterPro"/>
</dbReference>
<evidence type="ECO:0000256" key="5">
    <source>
        <dbReference type="ARBA" id="ARBA00022475"/>
    </source>
</evidence>
<comment type="similarity">
    <text evidence="3">Belongs to the claudin family.</text>
</comment>
<name>A0AAV2JXF4_KNICA</name>
<feature type="transmembrane region" description="Helical" evidence="11">
    <location>
        <begin position="158"/>
        <end position="180"/>
    </location>
</feature>
<evidence type="ECO:0000256" key="8">
    <source>
        <dbReference type="ARBA" id="ARBA00022989"/>
    </source>
</evidence>
<dbReference type="GO" id="GO:0005923">
    <property type="term" value="C:bicellular tight junction"/>
    <property type="evidence" value="ECO:0007669"/>
    <property type="project" value="UniProtKB-SubCell"/>
</dbReference>
<evidence type="ECO:0000256" key="1">
    <source>
        <dbReference type="ARBA" id="ARBA00004435"/>
    </source>
</evidence>
<dbReference type="InterPro" id="IPR017974">
    <property type="entry name" value="Claudin_CS"/>
</dbReference>
<gene>
    <name evidence="12" type="ORF">KC01_LOCUS12829</name>
</gene>
<dbReference type="PRINTS" id="PR01077">
    <property type="entry name" value="CLAUDIN"/>
</dbReference>
<dbReference type="InterPro" id="IPR006187">
    <property type="entry name" value="Claudin"/>
</dbReference>
<dbReference type="PANTHER" id="PTHR12002">
    <property type="entry name" value="CLAUDIN"/>
    <property type="match status" value="1"/>
</dbReference>
<evidence type="ECO:0000256" key="3">
    <source>
        <dbReference type="ARBA" id="ARBA00008295"/>
    </source>
</evidence>
<keyword evidence="4" id="KW-0796">Tight junction</keyword>
<sequence>MLKRTVAWLDSELLLLPRCLTNGGRPVGRPRLSRPPGCCRDCGTTVLGTPSELCTVAPITPFSSLQLLGHSWSPSSSSSMFQEIVAFVLSASGWVLVSSTLPTDYWKVSSLDGTVITTATYWSNLWKSCVTDSTGVSNCKDFASMLALDGYIQVCRGLMIAAVCLGFFGSIFALIGMKCTKIGGSDQNKAKIACLAGVCFILSGLSSLSTCSLYAHRITSEFFDPMYMAQKYELGAALFIGWAGSVLCILGGIMFCVSIAGSFSKSHSQRSYFYKSTVSHMTPLPKGPKPAPPYSSSSRNQHFDRNEYV</sequence>
<evidence type="ECO:0000313" key="12">
    <source>
        <dbReference type="EMBL" id="CAL1582167.1"/>
    </source>
</evidence>
<evidence type="ECO:0000256" key="10">
    <source>
        <dbReference type="SAM" id="MobiDB-lite"/>
    </source>
</evidence>
<evidence type="ECO:0000256" key="9">
    <source>
        <dbReference type="ARBA" id="ARBA00023136"/>
    </source>
</evidence>
<keyword evidence="8 11" id="KW-1133">Transmembrane helix</keyword>
<feature type="transmembrane region" description="Helical" evidence="11">
    <location>
        <begin position="235"/>
        <end position="260"/>
    </location>
</feature>
<dbReference type="FunFam" id="1.20.140.150:FF:000001">
    <property type="entry name" value="Claudin"/>
    <property type="match status" value="1"/>
</dbReference>
<dbReference type="InterPro" id="IPR003554">
    <property type="entry name" value="Claudin10"/>
</dbReference>
<evidence type="ECO:0008006" key="14">
    <source>
        <dbReference type="Google" id="ProtNLM"/>
    </source>
</evidence>
<dbReference type="InterPro" id="IPR004031">
    <property type="entry name" value="PMP22/EMP/MP20/Claudin"/>
</dbReference>
<dbReference type="PROSITE" id="PS01346">
    <property type="entry name" value="CLAUDIN"/>
    <property type="match status" value="1"/>
</dbReference>
<evidence type="ECO:0000256" key="2">
    <source>
        <dbReference type="ARBA" id="ARBA00004651"/>
    </source>
</evidence>
<comment type="subcellular location">
    <subcellularLocation>
        <location evidence="1">Cell junction</location>
        <location evidence="1">Tight junction</location>
    </subcellularLocation>
    <subcellularLocation>
        <location evidence="2">Cell membrane</location>
        <topology evidence="2">Multi-pass membrane protein</topology>
    </subcellularLocation>
</comment>
<protein>
    <recommendedName>
        <fullName evidence="14">Claudin</fullName>
    </recommendedName>
</protein>
<organism evidence="12 13">
    <name type="scientific">Knipowitschia caucasica</name>
    <name type="common">Caucasian dwarf goby</name>
    <name type="synonym">Pomatoschistus caucasicus</name>
    <dbReference type="NCBI Taxonomy" id="637954"/>
    <lineage>
        <taxon>Eukaryota</taxon>
        <taxon>Metazoa</taxon>
        <taxon>Chordata</taxon>
        <taxon>Craniata</taxon>
        <taxon>Vertebrata</taxon>
        <taxon>Euteleostomi</taxon>
        <taxon>Actinopterygii</taxon>
        <taxon>Neopterygii</taxon>
        <taxon>Teleostei</taxon>
        <taxon>Neoteleostei</taxon>
        <taxon>Acanthomorphata</taxon>
        <taxon>Gobiaria</taxon>
        <taxon>Gobiiformes</taxon>
        <taxon>Gobioidei</taxon>
        <taxon>Gobiidae</taxon>
        <taxon>Gobiinae</taxon>
        <taxon>Knipowitschia</taxon>
    </lineage>
</organism>
<dbReference type="Proteomes" id="UP001497482">
    <property type="component" value="Chromosome 15"/>
</dbReference>
<feature type="region of interest" description="Disordered" evidence="10">
    <location>
        <begin position="284"/>
        <end position="309"/>
    </location>
</feature>
<keyword evidence="5" id="KW-1003">Cell membrane</keyword>
<dbReference type="EMBL" id="OZ035837">
    <property type="protein sequence ID" value="CAL1582167.1"/>
    <property type="molecule type" value="Genomic_DNA"/>
</dbReference>
<keyword evidence="6 11" id="KW-0812">Transmembrane</keyword>
<evidence type="ECO:0000256" key="7">
    <source>
        <dbReference type="ARBA" id="ARBA00022949"/>
    </source>
</evidence>
<evidence type="ECO:0000256" key="6">
    <source>
        <dbReference type="ARBA" id="ARBA00022692"/>
    </source>
</evidence>
<dbReference type="GO" id="GO:0005886">
    <property type="term" value="C:plasma membrane"/>
    <property type="evidence" value="ECO:0007669"/>
    <property type="project" value="UniProtKB-SubCell"/>
</dbReference>
<proteinExistence type="inferred from homology"/>
<keyword evidence="7" id="KW-0965">Cell junction</keyword>
<evidence type="ECO:0000313" key="13">
    <source>
        <dbReference type="Proteomes" id="UP001497482"/>
    </source>
</evidence>
<evidence type="ECO:0000256" key="11">
    <source>
        <dbReference type="SAM" id="Phobius"/>
    </source>
</evidence>
<dbReference type="AlphaFoldDB" id="A0AAV2JXF4"/>
<feature type="transmembrane region" description="Helical" evidence="11">
    <location>
        <begin position="192"/>
        <end position="215"/>
    </location>
</feature>
<reference evidence="12 13" key="1">
    <citation type="submission" date="2024-04" db="EMBL/GenBank/DDBJ databases">
        <authorList>
            <person name="Waldvogel A.-M."/>
            <person name="Schoenle A."/>
        </authorList>
    </citation>
    <scope>NUCLEOTIDE SEQUENCE [LARGE SCALE GENOMIC DNA]</scope>
</reference>
<evidence type="ECO:0000256" key="4">
    <source>
        <dbReference type="ARBA" id="ARBA00022427"/>
    </source>
</evidence>
<accession>A0AAV2JXF4</accession>
<dbReference type="Pfam" id="PF00822">
    <property type="entry name" value="PMP22_Claudin"/>
    <property type="match status" value="1"/>
</dbReference>
<dbReference type="PRINTS" id="PR01383">
    <property type="entry name" value="CLAUDIN10"/>
</dbReference>
<keyword evidence="9 11" id="KW-0472">Membrane</keyword>
<keyword evidence="13" id="KW-1185">Reference proteome</keyword>
<dbReference type="Gene3D" id="1.20.140.150">
    <property type="match status" value="1"/>
</dbReference>